<gene>
    <name evidence="2" type="ORF">SELSPUOL_02420</name>
</gene>
<evidence type="ECO:0000313" key="3">
    <source>
        <dbReference type="Proteomes" id="UP000003505"/>
    </source>
</evidence>
<evidence type="ECO:0000256" key="1">
    <source>
        <dbReference type="SAM" id="MobiDB-lite"/>
    </source>
</evidence>
<dbReference type="EMBL" id="ACKP02000050">
    <property type="protein sequence ID" value="EEX76255.1"/>
    <property type="molecule type" value="Genomic_DNA"/>
</dbReference>
<proteinExistence type="predicted"/>
<evidence type="ECO:0000313" key="2">
    <source>
        <dbReference type="EMBL" id="EEX76255.1"/>
    </source>
</evidence>
<comment type="caution">
    <text evidence="2">The sequence shown here is derived from an EMBL/GenBank/DDBJ whole genome shotgun (WGS) entry which is preliminary data.</text>
</comment>
<protein>
    <submittedName>
        <fullName evidence="2">Uncharacterized protein</fullName>
    </submittedName>
</protein>
<feature type="region of interest" description="Disordered" evidence="1">
    <location>
        <begin position="1"/>
        <end position="20"/>
    </location>
</feature>
<accession>C9LY61</accession>
<dbReference type="Proteomes" id="UP000003505">
    <property type="component" value="Unassembled WGS sequence"/>
</dbReference>
<organism evidence="2 3">
    <name type="scientific">Selenomonas sputigena (strain ATCC 35185 / DSM 20758 / CCUG 44933 / VPI D19B-28)</name>
    <dbReference type="NCBI Taxonomy" id="546271"/>
    <lineage>
        <taxon>Bacteria</taxon>
        <taxon>Bacillati</taxon>
        <taxon>Bacillota</taxon>
        <taxon>Negativicutes</taxon>
        <taxon>Selenomonadales</taxon>
        <taxon>Selenomonadaceae</taxon>
        <taxon>Selenomonas</taxon>
    </lineage>
</organism>
<sequence>MKFRAKAASGGARSVRLEDSRRREGLYHVCGRGCSLRFCQHIENFSAKYGITPKIDIECGIIIREARKTLK</sequence>
<dbReference type="AlphaFoldDB" id="C9LY61"/>
<name>C9LY61_SELS3</name>
<reference evidence="2 3" key="1">
    <citation type="submission" date="2009-09" db="EMBL/GenBank/DDBJ databases">
        <authorList>
            <person name="Weinstock G."/>
            <person name="Sodergren E."/>
            <person name="Clifton S."/>
            <person name="Fulton L."/>
            <person name="Fulton B."/>
            <person name="Courtney L."/>
            <person name="Fronick C."/>
            <person name="Harrison M."/>
            <person name="Strong C."/>
            <person name="Farmer C."/>
            <person name="Delahaunty K."/>
            <person name="Markovic C."/>
            <person name="Hall O."/>
            <person name="Minx P."/>
            <person name="Tomlinson C."/>
            <person name="Mitreva M."/>
            <person name="Nelson J."/>
            <person name="Hou S."/>
            <person name="Wollam A."/>
            <person name="Pepin K.H."/>
            <person name="Johnson M."/>
            <person name="Bhonagiri V."/>
            <person name="Nash W.E."/>
            <person name="Warren W."/>
            <person name="Chinwalla A."/>
            <person name="Mardis E.R."/>
            <person name="Wilson R.K."/>
        </authorList>
    </citation>
    <scope>NUCLEOTIDE SEQUENCE [LARGE SCALE GENOMIC DNA]</scope>
    <source>
        <strain evidence="3">ATCC 35185 / DSM 20758 / VPI D19B-28</strain>
    </source>
</reference>